<evidence type="ECO:0000256" key="6">
    <source>
        <dbReference type="ARBA" id="ARBA00023065"/>
    </source>
</evidence>
<dbReference type="Proteomes" id="UP000695022">
    <property type="component" value="Unplaced"/>
</dbReference>
<dbReference type="Gene3D" id="1.10.3080.10">
    <property type="entry name" value="Clc chloride channel"/>
    <property type="match status" value="1"/>
</dbReference>
<sequence length="971" mass="107244">MASRNSEKRFGYEQTVMYGHYSKDLGEYAKKEAERIRVEKDEKVEDPVGFHQYETQWIVRLKSNWQWLVQKLFGKIGEDWVFLAVLGILMACISYIMDTCIHYCQEARIWLYRELEGHVALQFFTWITFPTVFILFSNGFTHLVSAQAIGSGIPEMKTILRGVVLKEFLTFRTFVSKVVGLTSTLGSGLPVGKEGPFVHIASITATLLSKAITGFKGIYENESRKSEMLAAACAVGVACSFAAPIGGVLFSIEVTSTFFAVKNYWRGFFAAVCGAMVFRLLSVVFDEEETITALYKTNLPIDFPFDPLELIAFCFIGLMCGFIGALFVYVHRTIVNFNRRQKALTRFLQKNRFIYPAAITIFISSVTFPLGLGRYIAGGITMQQAVNELFSNITWCCGEVDVKDEALLNHWRVHNVFVSLSLYIFVMFFLSALAQTIPVASGVFIPVFVLGAAFGRLVGETMAVIFPAGIRMGATDYLIVPGGYAVVGAAALSGSVTHTISTSVIVFELTGQIAHILPVMLAVLISNAVANMLQPSIYDSIIRIKKLPYLPDIISSKKRGSEVGACLLSQRLWEEEQLNMVIDFSECRIDPAPFQLVERTTLYKVHSIFSLLGLQVAYVTAIGRLVGVVSLKEVGDSMILLGSVRRVELEYAFNKHVGRERKLQPVEKKMLAGITEIPSSSHISRFTVSPAILDTRATSTDNRKRRFKPIKSILKRAKSPNTTIELNELTAVTSSMRSDNDDSPYDTLRTDPGQGTLTSYPGSPQSTITSNFSGRHVQLPEEVIRIVDLPIEQQRFVEEETGLEQLVHSIFSLLGLQVAYVTAIGRLVGVVSLKELRFAIEGTSDPSTMQRSASSSPQKEIEIPYDGHDDDDDDDNDYNDDNDDPERGGGDLGDGGATGGGGSDAEREPRLSPDYEERAVRPRSATAPAPPSGDIEEEADDASETVIGPSGRRFRVKSLTADDPRSPESFS</sequence>
<evidence type="ECO:0000256" key="3">
    <source>
        <dbReference type="ARBA" id="ARBA00022692"/>
    </source>
</evidence>
<dbReference type="InterPro" id="IPR014743">
    <property type="entry name" value="Cl-channel_core"/>
</dbReference>
<dbReference type="SUPFAM" id="SSF81340">
    <property type="entry name" value="Clc chloride channel"/>
    <property type="match status" value="1"/>
</dbReference>
<feature type="transmembrane region" description="Helical" evidence="10">
    <location>
        <begin position="264"/>
        <end position="286"/>
    </location>
</feature>
<dbReference type="PRINTS" id="PR00762">
    <property type="entry name" value="CLCHANNEL"/>
</dbReference>
<evidence type="ECO:0000313" key="12">
    <source>
        <dbReference type="RefSeq" id="XP_014665771.1"/>
    </source>
</evidence>
<proteinExistence type="predicted"/>
<feature type="transmembrane region" description="Helical" evidence="10">
    <location>
        <begin position="513"/>
        <end position="533"/>
    </location>
</feature>
<feature type="transmembrane region" description="Helical" evidence="10">
    <location>
        <begin position="478"/>
        <end position="507"/>
    </location>
</feature>
<evidence type="ECO:0000256" key="8">
    <source>
        <dbReference type="ARBA" id="ARBA00023214"/>
    </source>
</evidence>
<feature type="compositionally biased region" description="Acidic residues" evidence="9">
    <location>
        <begin position="934"/>
        <end position="943"/>
    </location>
</feature>
<feature type="compositionally biased region" description="Basic and acidic residues" evidence="9">
    <location>
        <begin position="904"/>
        <end position="920"/>
    </location>
</feature>
<dbReference type="SUPFAM" id="SSF54631">
    <property type="entry name" value="CBS-domain pair"/>
    <property type="match status" value="2"/>
</dbReference>
<keyword evidence="8" id="KW-0868">Chloride</keyword>
<keyword evidence="5 10" id="KW-1133">Transmembrane helix</keyword>
<feature type="region of interest" description="Disordered" evidence="9">
    <location>
        <begin position="844"/>
        <end position="971"/>
    </location>
</feature>
<evidence type="ECO:0000256" key="5">
    <source>
        <dbReference type="ARBA" id="ARBA00022989"/>
    </source>
</evidence>
<evidence type="ECO:0000256" key="4">
    <source>
        <dbReference type="ARBA" id="ARBA00022737"/>
    </source>
</evidence>
<dbReference type="Pfam" id="PF00654">
    <property type="entry name" value="Voltage_CLC"/>
    <property type="match status" value="1"/>
</dbReference>
<evidence type="ECO:0000256" key="2">
    <source>
        <dbReference type="ARBA" id="ARBA00022448"/>
    </source>
</evidence>
<evidence type="ECO:0000313" key="11">
    <source>
        <dbReference type="Proteomes" id="UP000695022"/>
    </source>
</evidence>
<evidence type="ECO:0000256" key="7">
    <source>
        <dbReference type="ARBA" id="ARBA00023136"/>
    </source>
</evidence>
<dbReference type="Gene3D" id="3.10.580.10">
    <property type="entry name" value="CBS-domain"/>
    <property type="match status" value="2"/>
</dbReference>
<feature type="transmembrane region" description="Helical" evidence="10">
    <location>
        <begin position="117"/>
        <end position="136"/>
    </location>
</feature>
<feature type="compositionally biased region" description="Acidic residues" evidence="9">
    <location>
        <begin position="868"/>
        <end position="884"/>
    </location>
</feature>
<dbReference type="PANTHER" id="PTHR45720:SF10">
    <property type="entry name" value="CHLORIDE CHANNEL PROTEIN 2"/>
    <property type="match status" value="1"/>
</dbReference>
<evidence type="ECO:0000256" key="1">
    <source>
        <dbReference type="ARBA" id="ARBA00004141"/>
    </source>
</evidence>
<dbReference type="InterPro" id="IPR046342">
    <property type="entry name" value="CBS_dom_sf"/>
</dbReference>
<feature type="compositionally biased region" description="Basic and acidic residues" evidence="9">
    <location>
        <begin position="960"/>
        <end position="971"/>
    </location>
</feature>
<gene>
    <name evidence="12" type="primary">LOC106807821</name>
</gene>
<protein>
    <submittedName>
        <fullName evidence="12">Chloride channel protein 2-like</fullName>
    </submittedName>
</protein>
<organism evidence="11 12">
    <name type="scientific">Priapulus caudatus</name>
    <name type="common">Priapulid worm</name>
    <dbReference type="NCBI Taxonomy" id="37621"/>
    <lineage>
        <taxon>Eukaryota</taxon>
        <taxon>Metazoa</taxon>
        <taxon>Ecdysozoa</taxon>
        <taxon>Scalidophora</taxon>
        <taxon>Priapulida</taxon>
        <taxon>Priapulimorpha</taxon>
        <taxon>Priapulimorphida</taxon>
        <taxon>Priapulidae</taxon>
        <taxon>Priapulus</taxon>
    </lineage>
</organism>
<dbReference type="InterPro" id="IPR050970">
    <property type="entry name" value="Cl_channel_volt-gated"/>
</dbReference>
<feature type="transmembrane region" description="Helical" evidence="10">
    <location>
        <begin position="307"/>
        <end position="330"/>
    </location>
</feature>
<keyword evidence="11" id="KW-1185">Reference proteome</keyword>
<feature type="transmembrane region" description="Helical" evidence="10">
    <location>
        <begin position="80"/>
        <end position="97"/>
    </location>
</feature>
<feature type="transmembrane region" description="Helical" evidence="10">
    <location>
        <begin position="353"/>
        <end position="372"/>
    </location>
</feature>
<dbReference type="PANTHER" id="PTHR45720">
    <property type="entry name" value="CHLORIDE CHANNEL PROTEIN 2"/>
    <property type="match status" value="1"/>
</dbReference>
<feature type="compositionally biased region" description="Gly residues" evidence="9">
    <location>
        <begin position="890"/>
        <end position="903"/>
    </location>
</feature>
<feature type="transmembrane region" description="Helical" evidence="10">
    <location>
        <begin position="416"/>
        <end position="437"/>
    </location>
</feature>
<reference evidence="12" key="1">
    <citation type="submission" date="2025-08" db="UniProtKB">
        <authorList>
            <consortium name="RefSeq"/>
        </authorList>
    </citation>
    <scope>IDENTIFICATION</scope>
</reference>
<keyword evidence="6" id="KW-0406">Ion transport</keyword>
<keyword evidence="4" id="KW-0677">Repeat</keyword>
<evidence type="ECO:0000256" key="9">
    <source>
        <dbReference type="SAM" id="MobiDB-lite"/>
    </source>
</evidence>
<comment type="subcellular location">
    <subcellularLocation>
        <location evidence="1">Membrane</location>
        <topology evidence="1">Multi-pass membrane protein</topology>
    </subcellularLocation>
</comment>
<dbReference type="RefSeq" id="XP_014665771.1">
    <property type="nucleotide sequence ID" value="XM_014810285.1"/>
</dbReference>
<dbReference type="InterPro" id="IPR001807">
    <property type="entry name" value="ClC"/>
</dbReference>
<dbReference type="GeneID" id="106807821"/>
<feature type="transmembrane region" description="Helical" evidence="10">
    <location>
        <begin position="229"/>
        <end position="252"/>
    </location>
</feature>
<keyword evidence="2" id="KW-0813">Transport</keyword>
<keyword evidence="3 10" id="KW-0812">Transmembrane</keyword>
<feature type="transmembrane region" description="Helical" evidence="10">
    <location>
        <begin position="443"/>
        <end position="466"/>
    </location>
</feature>
<feature type="region of interest" description="Disordered" evidence="9">
    <location>
        <begin position="734"/>
        <end position="763"/>
    </location>
</feature>
<dbReference type="CDD" id="cd03683">
    <property type="entry name" value="ClC_1_like"/>
    <property type="match status" value="1"/>
</dbReference>
<name>A0ABM1E0Q0_PRICU</name>
<accession>A0ABM1E0Q0</accession>
<evidence type="ECO:0000256" key="10">
    <source>
        <dbReference type="SAM" id="Phobius"/>
    </source>
</evidence>
<keyword evidence="7 10" id="KW-0472">Membrane</keyword>
<feature type="compositionally biased region" description="Polar residues" evidence="9">
    <location>
        <begin position="844"/>
        <end position="858"/>
    </location>
</feature>
<feature type="compositionally biased region" description="Polar residues" evidence="9">
    <location>
        <begin position="753"/>
        <end position="763"/>
    </location>
</feature>